<protein>
    <recommendedName>
        <fullName evidence="3">DNA-directed RNA polymerase</fullName>
    </recommendedName>
</protein>
<evidence type="ECO:0008006" key="3">
    <source>
        <dbReference type="Google" id="ProtNLM"/>
    </source>
</evidence>
<dbReference type="EMBL" id="CAXAMM010003224">
    <property type="protein sequence ID" value="CAK8999013.1"/>
    <property type="molecule type" value="Genomic_DNA"/>
</dbReference>
<comment type="caution">
    <text evidence="1">The sequence shown here is derived from an EMBL/GenBank/DDBJ whole genome shotgun (WGS) entry which is preliminary data.</text>
</comment>
<dbReference type="Proteomes" id="UP001642464">
    <property type="component" value="Unassembled WGS sequence"/>
</dbReference>
<name>A0ABP0I8U7_9DINO</name>
<gene>
    <name evidence="1" type="ORF">SCF082_LOCUS5881</name>
</gene>
<keyword evidence="2" id="KW-1185">Reference proteome</keyword>
<accession>A0ABP0I8U7</accession>
<evidence type="ECO:0000313" key="2">
    <source>
        <dbReference type="Proteomes" id="UP001642464"/>
    </source>
</evidence>
<sequence length="107" mass="12281">MKLGEIINLVLPNALYKAEGDDGYFVRETIHNIMAYDKDGKTSKERKKLVKHMKKELGMSPFGSMPIYSMSEQCPREIAQSLNSRERESLDIHWASLHVTWQLLSLG</sequence>
<evidence type="ECO:0000313" key="1">
    <source>
        <dbReference type="EMBL" id="CAK8999013.1"/>
    </source>
</evidence>
<organism evidence="1 2">
    <name type="scientific">Durusdinium trenchii</name>
    <dbReference type="NCBI Taxonomy" id="1381693"/>
    <lineage>
        <taxon>Eukaryota</taxon>
        <taxon>Sar</taxon>
        <taxon>Alveolata</taxon>
        <taxon>Dinophyceae</taxon>
        <taxon>Suessiales</taxon>
        <taxon>Symbiodiniaceae</taxon>
        <taxon>Durusdinium</taxon>
    </lineage>
</organism>
<proteinExistence type="predicted"/>
<reference evidence="1 2" key="1">
    <citation type="submission" date="2024-02" db="EMBL/GenBank/DDBJ databases">
        <authorList>
            <person name="Chen Y."/>
            <person name="Shah S."/>
            <person name="Dougan E. K."/>
            <person name="Thang M."/>
            <person name="Chan C."/>
        </authorList>
    </citation>
    <scope>NUCLEOTIDE SEQUENCE [LARGE SCALE GENOMIC DNA]</scope>
</reference>